<evidence type="ECO:0000256" key="10">
    <source>
        <dbReference type="SAM" id="MobiDB-lite"/>
    </source>
</evidence>
<evidence type="ECO:0000256" key="8">
    <source>
        <dbReference type="ARBA" id="ARBA00023118"/>
    </source>
</evidence>
<dbReference type="PANTHER" id="PTHR47959">
    <property type="entry name" value="ATP-DEPENDENT RNA HELICASE RHLE-RELATED"/>
    <property type="match status" value="1"/>
</dbReference>
<feature type="region of interest" description="Disordered" evidence="10">
    <location>
        <begin position="365"/>
        <end position="386"/>
    </location>
</feature>
<keyword evidence="3" id="KW-0479">Metal-binding</keyword>
<gene>
    <name evidence="12" type="ORF">CWE10_13740</name>
</gene>
<feature type="non-terminal residue" evidence="12">
    <location>
        <position position="1"/>
    </location>
</feature>
<evidence type="ECO:0000256" key="2">
    <source>
        <dbReference type="ARBA" id="ARBA00009046"/>
    </source>
</evidence>
<dbReference type="Pfam" id="PF18019">
    <property type="entry name" value="Cas3_HD"/>
    <property type="match status" value="1"/>
</dbReference>
<keyword evidence="5" id="KW-0378">Hydrolase</keyword>
<keyword evidence="4" id="KW-0547">Nucleotide-binding</keyword>
<dbReference type="GO" id="GO:0005829">
    <property type="term" value="C:cytosol"/>
    <property type="evidence" value="ECO:0007669"/>
    <property type="project" value="TreeGrafter"/>
</dbReference>
<dbReference type="PROSITE" id="PS51643">
    <property type="entry name" value="HD_CAS3"/>
    <property type="match status" value="1"/>
</dbReference>
<evidence type="ECO:0000256" key="4">
    <source>
        <dbReference type="ARBA" id="ARBA00022741"/>
    </source>
</evidence>
<protein>
    <submittedName>
        <fullName evidence="12">CRISPR-associated helicase/endonuclease Cas3</fullName>
    </submittedName>
</protein>
<feature type="domain" description="HD Cas3-type" evidence="11">
    <location>
        <begin position="382"/>
        <end position="588"/>
    </location>
</feature>
<dbReference type="InterPro" id="IPR027417">
    <property type="entry name" value="P-loop_NTPase"/>
</dbReference>
<dbReference type="AlphaFoldDB" id="A0A953LJJ7"/>
<dbReference type="Gene3D" id="3.40.50.300">
    <property type="entry name" value="P-loop containing nucleotide triphosphate hydrolases"/>
    <property type="match status" value="1"/>
</dbReference>
<dbReference type="GO" id="GO:0003724">
    <property type="term" value="F:RNA helicase activity"/>
    <property type="evidence" value="ECO:0007669"/>
    <property type="project" value="TreeGrafter"/>
</dbReference>
<keyword evidence="6" id="KW-0347">Helicase</keyword>
<proteinExistence type="inferred from homology"/>
<evidence type="ECO:0000313" key="13">
    <source>
        <dbReference type="Proteomes" id="UP000732377"/>
    </source>
</evidence>
<keyword evidence="8" id="KW-0051">Antiviral defense</keyword>
<dbReference type="InterPro" id="IPR050079">
    <property type="entry name" value="DEAD_box_RNA_helicase"/>
</dbReference>
<dbReference type="EMBL" id="PIUK01000155">
    <property type="protein sequence ID" value="MBY6277249.1"/>
    <property type="molecule type" value="Genomic_DNA"/>
</dbReference>
<evidence type="ECO:0000256" key="3">
    <source>
        <dbReference type="ARBA" id="ARBA00022723"/>
    </source>
</evidence>
<dbReference type="InterPro" id="IPR038257">
    <property type="entry name" value="CRISPR-assoc_Cas3_HD_sf"/>
</dbReference>
<evidence type="ECO:0000256" key="5">
    <source>
        <dbReference type="ARBA" id="ARBA00022801"/>
    </source>
</evidence>
<dbReference type="InterPro" id="IPR006483">
    <property type="entry name" value="CRISPR-assoc_Cas3_HD"/>
</dbReference>
<evidence type="ECO:0000256" key="9">
    <source>
        <dbReference type="ARBA" id="ARBA00038437"/>
    </source>
</evidence>
<name>A0A953LJJ7_SYMTR</name>
<dbReference type="InterPro" id="IPR054712">
    <property type="entry name" value="Cas3-like_dom"/>
</dbReference>
<dbReference type="GO" id="GO:0005524">
    <property type="term" value="F:ATP binding"/>
    <property type="evidence" value="ECO:0007669"/>
    <property type="project" value="UniProtKB-KW"/>
</dbReference>
<evidence type="ECO:0000259" key="11">
    <source>
        <dbReference type="PROSITE" id="PS51643"/>
    </source>
</evidence>
<comment type="caution">
    <text evidence="12">The sequence shown here is derived from an EMBL/GenBank/DDBJ whole genome shotgun (WGS) entry which is preliminary data.</text>
</comment>
<comment type="similarity">
    <text evidence="1">In the N-terminal section; belongs to the CRISPR-associated nuclease Cas3-HD family.</text>
</comment>
<dbReference type="RefSeq" id="WP_273380406.1">
    <property type="nucleotide sequence ID" value="NZ_PIUK01000155.1"/>
</dbReference>
<dbReference type="InterPro" id="IPR001650">
    <property type="entry name" value="Helicase_C-like"/>
</dbReference>
<dbReference type="GO" id="GO:0046872">
    <property type="term" value="F:metal ion binding"/>
    <property type="evidence" value="ECO:0007669"/>
    <property type="project" value="UniProtKB-KW"/>
</dbReference>
<organism evidence="12 13">
    <name type="scientific">Symbiobacterium thermophilum</name>
    <dbReference type="NCBI Taxonomy" id="2734"/>
    <lineage>
        <taxon>Bacteria</taxon>
        <taxon>Bacillati</taxon>
        <taxon>Bacillota</taxon>
        <taxon>Clostridia</taxon>
        <taxon>Eubacteriales</taxon>
        <taxon>Symbiobacteriaceae</taxon>
        <taxon>Symbiobacterium</taxon>
    </lineage>
</organism>
<dbReference type="Gene3D" id="1.10.3210.30">
    <property type="match status" value="1"/>
</dbReference>
<reference evidence="12" key="1">
    <citation type="submission" date="2017-11" db="EMBL/GenBank/DDBJ databases">
        <title>Three new genomes from thermophilic consortium.</title>
        <authorList>
            <person name="Quaggio R."/>
            <person name="Amgarten D."/>
            <person name="Setubal J.C."/>
        </authorList>
    </citation>
    <scope>NUCLEOTIDE SEQUENCE</scope>
    <source>
        <strain evidence="12">ZCTH01-B2</strain>
    </source>
</reference>
<dbReference type="GO" id="GO:0051607">
    <property type="term" value="P:defense response to virus"/>
    <property type="evidence" value="ECO:0007669"/>
    <property type="project" value="UniProtKB-KW"/>
</dbReference>
<dbReference type="Proteomes" id="UP000732377">
    <property type="component" value="Unassembled WGS sequence"/>
</dbReference>
<comment type="similarity">
    <text evidence="2">In the central section; belongs to the CRISPR-associated helicase Cas3 family.</text>
</comment>
<keyword evidence="7" id="KW-0067">ATP-binding</keyword>
<dbReference type="PANTHER" id="PTHR47959:SF16">
    <property type="entry name" value="CRISPR-ASSOCIATED NUCLEASE_HELICASE CAS3-RELATED"/>
    <property type="match status" value="1"/>
</dbReference>
<evidence type="ECO:0000256" key="1">
    <source>
        <dbReference type="ARBA" id="ARBA00006847"/>
    </source>
</evidence>
<dbReference type="GO" id="GO:0016787">
    <property type="term" value="F:hydrolase activity"/>
    <property type="evidence" value="ECO:0007669"/>
    <property type="project" value="UniProtKB-KW"/>
</dbReference>
<accession>A0A953LJJ7</accession>
<evidence type="ECO:0000313" key="12">
    <source>
        <dbReference type="EMBL" id="MBY6277249.1"/>
    </source>
</evidence>
<evidence type="ECO:0000256" key="7">
    <source>
        <dbReference type="ARBA" id="ARBA00022840"/>
    </source>
</evidence>
<evidence type="ECO:0000256" key="6">
    <source>
        <dbReference type="ARBA" id="ARBA00022806"/>
    </source>
</evidence>
<dbReference type="SMART" id="SM00490">
    <property type="entry name" value="HELICc"/>
    <property type="match status" value="1"/>
</dbReference>
<comment type="similarity">
    <text evidence="9">Belongs to the DEAD box helicase family.</text>
</comment>
<sequence>ERMGTFGPARTVWMSATLQPAWIATVDHPAPETVFELLPDEASELAKRLQAPKRLARLDVGSVREKSYAARLAAAVRKHHRPGTFTLVICNTVDRATQLYRELEGRSEPELVLLHSRFRPPERRAQLARLQAPMPPGGRIAICTQVVEAGMDLDARTLITELAPWPSLVQRFGRCNRAGDHDDAAVLWVDVSDRPGPYPAEELTAARQHLLALEGRSVAPGHLPPVSPRRPEVDVLRRRDLVDLFDTTPDLMGNDVDVSRFIREGEEHDLYLFWRAWVDDASREEQPSPTREELCSVPVAAMREWLRSREGQVAWVYDHLSERWRPAVDRDIRPGATLMLAAAAGGYDPLTGWDPAARDPVAPVQTVTGSAPEGYGGDPASGLGRPQSIAAHTDEVVGSLSDLLASLPWLGPVADDLLLAARYHDLGKAHAVFQETMRRGLPPELRDAPTLWAKTCARRLRHSIPGFRHELASALALMEEKPHRFLSAYLAGAHHGRVRLTIRSLPEERLVEGGRRVMGITHGDVLPAVDLGGGYHYPGGRLDISLTYLGGDRPSWTEQAVALRDRADLGLFRLAYLEAVLRAADQRASATAREPALEGR</sequence>
<dbReference type="Pfam" id="PF22590">
    <property type="entry name" value="Cas3-like_C_2"/>
    <property type="match status" value="1"/>
</dbReference>
<dbReference type="SUPFAM" id="SSF52540">
    <property type="entry name" value="P-loop containing nucleoside triphosphate hydrolases"/>
    <property type="match status" value="1"/>
</dbReference>